<keyword evidence="1" id="KW-1133">Transmembrane helix</keyword>
<feature type="signal peptide" evidence="2">
    <location>
        <begin position="1"/>
        <end position="20"/>
    </location>
</feature>
<dbReference type="RefSeq" id="WP_014021291.1">
    <property type="nucleotide sequence ID" value="NC_015914.1"/>
</dbReference>
<feature type="transmembrane region" description="Helical" evidence="1">
    <location>
        <begin position="103"/>
        <end position="121"/>
    </location>
</feature>
<reference evidence="5" key="1">
    <citation type="submission" date="2011-07" db="EMBL/GenBank/DDBJ databases">
        <title>The complete genome of Cyclobacterium marinum DSM 745.</title>
        <authorList>
            <person name="Lucas S."/>
            <person name="Han J."/>
            <person name="Lapidus A."/>
            <person name="Bruce D."/>
            <person name="Goodwin L."/>
            <person name="Pitluck S."/>
            <person name="Peters L."/>
            <person name="Kyrpides N."/>
            <person name="Mavromatis K."/>
            <person name="Ivanova N."/>
            <person name="Ovchinnikova G."/>
            <person name="Chertkov O."/>
            <person name="Detter J.C."/>
            <person name="Tapia R."/>
            <person name="Han C."/>
            <person name="Land M."/>
            <person name="Hauser L."/>
            <person name="Markowitz V."/>
            <person name="Cheng J.-F."/>
            <person name="Hugenholtz P."/>
            <person name="Woyke T."/>
            <person name="Wu D."/>
            <person name="Tindall B."/>
            <person name="Schuetze A."/>
            <person name="Brambilla E."/>
            <person name="Klenk H.-P."/>
            <person name="Eisen J.A."/>
        </authorList>
    </citation>
    <scope>NUCLEOTIDE SEQUENCE [LARGE SCALE GENOMIC DNA]</scope>
    <source>
        <strain evidence="5">ATCC 25205 / DSM 745 / LMG 13164 / NCIMB 1802</strain>
    </source>
</reference>
<dbReference type="eggNOG" id="ENOG502ZA72">
    <property type="taxonomic scope" value="Bacteria"/>
</dbReference>
<sequence>MKKTGTTLILILLMLPMANAQVPVPPEEYKEAISFLQGNGVYDRGVMRFFEGMRDYAYSHFGPFIQDAQALACIFMLIFFSIKSYEMMVGDKKMEIMPLLRPFGLLMLTMWWGMFCRIIAFPTDLISAKTEAMFSTQNERINALRLDRAVYIIQVADKMVEYQATTELASQQAEEADKGLGTVMVDGVKGFFTDNVYGPLVQMKIRMQTNMQLLVTQLLELLAIWILRICVYFVFFIQIIYSTILVILGPFSLAVSVLPAFRDAFTTWIARFVAVNLYVGIAYLVLYVCGLMQEYAFLQEIQKYEALLDTSGGDEVLSKLAWMAGNGILSFGLVIVSFLVGAIAITTVPSISTWIISTSGVTSASATVGRTGSTLSRTASRMSVRGILGK</sequence>
<keyword evidence="1" id="KW-0472">Membrane</keyword>
<proteinExistence type="predicted"/>
<feature type="transmembrane region" description="Helical" evidence="1">
    <location>
        <begin position="64"/>
        <end position="82"/>
    </location>
</feature>
<accession>G0J7P8</accession>
<keyword evidence="5" id="KW-1185">Reference proteome</keyword>
<dbReference type="Pfam" id="PF07863">
    <property type="entry name" value="CtnDOT_TraJ"/>
    <property type="match status" value="1"/>
</dbReference>
<evidence type="ECO:0000256" key="1">
    <source>
        <dbReference type="SAM" id="Phobius"/>
    </source>
</evidence>
<evidence type="ECO:0000259" key="3">
    <source>
        <dbReference type="Pfam" id="PF07863"/>
    </source>
</evidence>
<organism evidence="4 5">
    <name type="scientific">Cyclobacterium marinum (strain ATCC 25205 / DSM 745 / LMG 13164 / NCIMB 1802)</name>
    <name type="common">Flectobacillus marinus</name>
    <dbReference type="NCBI Taxonomy" id="880070"/>
    <lineage>
        <taxon>Bacteria</taxon>
        <taxon>Pseudomonadati</taxon>
        <taxon>Bacteroidota</taxon>
        <taxon>Cytophagia</taxon>
        <taxon>Cytophagales</taxon>
        <taxon>Cyclobacteriaceae</taxon>
        <taxon>Cyclobacterium</taxon>
    </lineage>
</organism>
<evidence type="ECO:0000256" key="2">
    <source>
        <dbReference type="SAM" id="SignalP"/>
    </source>
</evidence>
<dbReference type="STRING" id="880070.Cycma_3276"/>
<keyword evidence="1" id="KW-0812">Transmembrane</keyword>
<evidence type="ECO:0000313" key="5">
    <source>
        <dbReference type="Proteomes" id="UP000001635"/>
    </source>
</evidence>
<protein>
    <submittedName>
        <fullName evidence="4">Putative plasmid transfer protein</fullName>
    </submittedName>
</protein>
<dbReference type="InterPro" id="IPR012424">
    <property type="entry name" value="Conjugative_transposon_TraJ_C"/>
</dbReference>
<dbReference type="EMBL" id="CP002955">
    <property type="protein sequence ID" value="AEL27001.1"/>
    <property type="molecule type" value="Genomic_DNA"/>
</dbReference>
<feature type="domain" description="Conjugative transposon TraJ C-terminal" evidence="3">
    <location>
        <begin position="64"/>
        <end position="380"/>
    </location>
</feature>
<dbReference type="KEGG" id="cmr:Cycma_3276"/>
<feature type="transmembrane region" description="Helical" evidence="1">
    <location>
        <begin position="213"/>
        <end position="237"/>
    </location>
</feature>
<feature type="transmembrane region" description="Helical" evidence="1">
    <location>
        <begin position="327"/>
        <end position="345"/>
    </location>
</feature>
<evidence type="ECO:0000313" key="4">
    <source>
        <dbReference type="EMBL" id="AEL27001.1"/>
    </source>
</evidence>
<dbReference type="Proteomes" id="UP000001635">
    <property type="component" value="Chromosome"/>
</dbReference>
<dbReference type="AlphaFoldDB" id="G0J7P8"/>
<feature type="transmembrane region" description="Helical" evidence="1">
    <location>
        <begin position="244"/>
        <end position="262"/>
    </location>
</feature>
<dbReference type="HOGENOM" id="CLU_050186_0_0_10"/>
<dbReference type="OrthoDB" id="1222125at2"/>
<feature type="chain" id="PRO_5003400852" evidence="2">
    <location>
        <begin position="21"/>
        <end position="390"/>
    </location>
</feature>
<gene>
    <name evidence="4" type="ordered locus">Cycma_3276</name>
</gene>
<name>G0J7P8_CYCMS</name>
<feature type="transmembrane region" description="Helical" evidence="1">
    <location>
        <begin position="268"/>
        <end position="289"/>
    </location>
</feature>
<keyword evidence="2" id="KW-0732">Signal</keyword>